<organism evidence="2 3">
    <name type="scientific">Blattamonas nauphoetae</name>
    <dbReference type="NCBI Taxonomy" id="2049346"/>
    <lineage>
        <taxon>Eukaryota</taxon>
        <taxon>Metamonada</taxon>
        <taxon>Preaxostyla</taxon>
        <taxon>Oxymonadida</taxon>
        <taxon>Blattamonas</taxon>
    </lineage>
</organism>
<comment type="caution">
    <text evidence="2">The sequence shown here is derived from an EMBL/GenBank/DDBJ whole genome shotgun (WGS) entry which is preliminary data.</text>
</comment>
<dbReference type="Proteomes" id="UP001281761">
    <property type="component" value="Unassembled WGS sequence"/>
</dbReference>
<proteinExistence type="predicted"/>
<gene>
    <name evidence="2" type="ORF">BLNAU_20296</name>
</gene>
<dbReference type="EMBL" id="JARBJD010000285">
    <property type="protein sequence ID" value="KAK2944763.1"/>
    <property type="molecule type" value="Genomic_DNA"/>
</dbReference>
<accession>A0ABQ9WZN8</accession>
<feature type="compositionally biased region" description="Basic and acidic residues" evidence="1">
    <location>
        <begin position="20"/>
        <end position="30"/>
    </location>
</feature>
<reference evidence="2 3" key="1">
    <citation type="journal article" date="2022" name="bioRxiv">
        <title>Genomics of Preaxostyla Flagellates Illuminates Evolutionary Transitions and the Path Towards Mitochondrial Loss.</title>
        <authorList>
            <person name="Novak L.V.F."/>
            <person name="Treitli S.C."/>
            <person name="Pyrih J."/>
            <person name="Halakuc P."/>
            <person name="Pipaliya S.V."/>
            <person name="Vacek V."/>
            <person name="Brzon O."/>
            <person name="Soukal P."/>
            <person name="Eme L."/>
            <person name="Dacks J.B."/>
            <person name="Karnkowska A."/>
            <person name="Elias M."/>
            <person name="Hampl V."/>
        </authorList>
    </citation>
    <scope>NUCLEOTIDE SEQUENCE [LARGE SCALE GENOMIC DNA]</scope>
    <source>
        <strain evidence="2">NAU3</strain>
        <tissue evidence="2">Gut</tissue>
    </source>
</reference>
<evidence type="ECO:0000256" key="1">
    <source>
        <dbReference type="SAM" id="MobiDB-lite"/>
    </source>
</evidence>
<keyword evidence="3" id="KW-1185">Reference proteome</keyword>
<evidence type="ECO:0000313" key="3">
    <source>
        <dbReference type="Proteomes" id="UP001281761"/>
    </source>
</evidence>
<feature type="region of interest" description="Disordered" evidence="1">
    <location>
        <begin position="1"/>
        <end position="32"/>
    </location>
</feature>
<feature type="compositionally biased region" description="Polar residues" evidence="1">
    <location>
        <begin position="1"/>
        <end position="14"/>
    </location>
</feature>
<protein>
    <submittedName>
        <fullName evidence="2">Uncharacterized protein</fullName>
    </submittedName>
</protein>
<name>A0ABQ9WZN8_9EUKA</name>
<evidence type="ECO:0000313" key="2">
    <source>
        <dbReference type="EMBL" id="KAK2944763.1"/>
    </source>
</evidence>
<sequence>MDEQTGTSNLTNKTFLLHSPESRSTIKPEEEPFLTFNPNSKLSFKDKTTVYRSLVALVKAEYPFDDALQDQAARFLKDLEPEHGEEKEADRRVIDLVPSPIGSPSGFMESPYHRPTLDFVLRSRIMMAYSSCHSFVERDNHIWCLFGHIFNLLTQWDDEGPEEVLSVKQIVNAHISEGFEDTLEQMMKHDNDGPFGVPVVASCHSISKYMGSNVRLSQMTPTHFCGSSSDIGNAVVAGVDEQILGSPPIVQKCASICTSQQLSAILEPKEASKEPKCGQPSRSFAFARASGMDRTQLVQHSGNRPTILLLSVQTEQLSFPHFLPRSEVSFVVNGYRNPVGWTGTV</sequence>